<organism evidence="4 5">
    <name type="scientific">Plasmopara halstedii</name>
    <name type="common">Downy mildew of sunflower</name>
    <dbReference type="NCBI Taxonomy" id="4781"/>
    <lineage>
        <taxon>Eukaryota</taxon>
        <taxon>Sar</taxon>
        <taxon>Stramenopiles</taxon>
        <taxon>Oomycota</taxon>
        <taxon>Peronosporomycetes</taxon>
        <taxon>Peronosporales</taxon>
        <taxon>Peronosporaceae</taxon>
        <taxon>Plasmopara</taxon>
    </lineage>
</organism>
<reference evidence="5" key="1">
    <citation type="submission" date="2014-09" db="EMBL/GenBank/DDBJ databases">
        <authorList>
            <person name="Sharma Rahul"/>
            <person name="Thines Marco"/>
        </authorList>
    </citation>
    <scope>NUCLEOTIDE SEQUENCE [LARGE SCALE GENOMIC DNA]</scope>
</reference>
<feature type="region of interest" description="Disordered" evidence="2">
    <location>
        <begin position="207"/>
        <end position="233"/>
    </location>
</feature>
<name>A0A0N7L4Y7_PLAHL</name>
<sequence length="321" mass="37537">MPVAGFVNYIWNVLTDTNGEVTVDKLDKLPEAKVEETQRALTNVFQQLSAAQQVAELFAMEDRQLRLFNVQTHTELMAIKEEIAKEIDTAMLEVEKSRKKAEETVATWKKTLQGLEEATQRNEQVLQKIREKKKQELRADLELQMKLVSEDRREVEILEELEGQCELEKYLKDEELARLQELEQQEIERKRVLNQLQELENQQDRENIQIEVPERHQKSEEKRSELQKNNSDFAKMDKGKKRASFAKDVIAWYISREQLALGVAIAVFQKFVLPVAVILSLFLTFTVIIAKCKAINTKTRRNQRILYSSYPKSYQPKAKRQ</sequence>
<evidence type="ECO:0000256" key="2">
    <source>
        <dbReference type="SAM" id="MobiDB-lite"/>
    </source>
</evidence>
<dbReference type="Proteomes" id="UP000054928">
    <property type="component" value="Unassembled WGS sequence"/>
</dbReference>
<dbReference type="AlphaFoldDB" id="A0A0N7L4Y7"/>
<dbReference type="GeneID" id="36405265"/>
<feature type="transmembrane region" description="Helical" evidence="3">
    <location>
        <begin position="271"/>
        <end position="290"/>
    </location>
</feature>
<dbReference type="OMA" id="MANIKCM"/>
<evidence type="ECO:0000256" key="3">
    <source>
        <dbReference type="SAM" id="Phobius"/>
    </source>
</evidence>
<evidence type="ECO:0000313" key="5">
    <source>
        <dbReference type="Proteomes" id="UP000054928"/>
    </source>
</evidence>
<keyword evidence="5" id="KW-1185">Reference proteome</keyword>
<evidence type="ECO:0000256" key="1">
    <source>
        <dbReference type="SAM" id="Coils"/>
    </source>
</evidence>
<keyword evidence="3" id="KW-1133">Transmembrane helix</keyword>
<evidence type="ECO:0000313" key="4">
    <source>
        <dbReference type="EMBL" id="CEG39987.1"/>
    </source>
</evidence>
<protein>
    <submittedName>
        <fullName evidence="4">Uncharacterized protein</fullName>
    </submittedName>
</protein>
<feature type="coiled-coil region" evidence="1">
    <location>
        <begin position="80"/>
        <end position="135"/>
    </location>
</feature>
<accession>A0A0N7L4Y7</accession>
<dbReference type="RefSeq" id="XP_024576356.1">
    <property type="nucleotide sequence ID" value="XM_024725596.1"/>
</dbReference>
<feature type="compositionally biased region" description="Basic and acidic residues" evidence="2">
    <location>
        <begin position="207"/>
        <end position="226"/>
    </location>
</feature>
<dbReference type="OrthoDB" id="165641at2759"/>
<keyword evidence="3" id="KW-0472">Membrane</keyword>
<keyword evidence="1" id="KW-0175">Coiled coil</keyword>
<proteinExistence type="predicted"/>
<dbReference type="EMBL" id="CCYD01000468">
    <property type="protein sequence ID" value="CEG39987.1"/>
    <property type="molecule type" value="Genomic_DNA"/>
</dbReference>
<dbReference type="STRING" id="4781.A0A0N7L4Y7"/>
<keyword evidence="3" id="KW-0812">Transmembrane</keyword>